<keyword evidence="2" id="KW-1185">Reference proteome</keyword>
<dbReference type="Proteomes" id="UP001152523">
    <property type="component" value="Unassembled WGS sequence"/>
</dbReference>
<comment type="caution">
    <text evidence="1">The sequence shown here is derived from an EMBL/GenBank/DDBJ whole genome shotgun (WGS) entry which is preliminary data.</text>
</comment>
<evidence type="ECO:0000313" key="2">
    <source>
        <dbReference type="Proteomes" id="UP001152523"/>
    </source>
</evidence>
<protein>
    <submittedName>
        <fullName evidence="1">Uncharacterized protein</fullName>
    </submittedName>
</protein>
<gene>
    <name evidence="1" type="ORF">CEPIT_LOCUS23074</name>
</gene>
<reference evidence="1" key="1">
    <citation type="submission" date="2022-07" db="EMBL/GenBank/DDBJ databases">
        <authorList>
            <person name="Macas J."/>
            <person name="Novak P."/>
            <person name="Neumann P."/>
        </authorList>
    </citation>
    <scope>NUCLEOTIDE SEQUENCE</scope>
</reference>
<proteinExistence type="predicted"/>
<accession>A0AAV0E9X2</accession>
<dbReference type="AlphaFoldDB" id="A0AAV0E9X2"/>
<dbReference type="EMBL" id="CAMAPF010000915">
    <property type="protein sequence ID" value="CAH9120517.1"/>
    <property type="molecule type" value="Genomic_DNA"/>
</dbReference>
<organism evidence="1 2">
    <name type="scientific">Cuscuta epithymum</name>
    <dbReference type="NCBI Taxonomy" id="186058"/>
    <lineage>
        <taxon>Eukaryota</taxon>
        <taxon>Viridiplantae</taxon>
        <taxon>Streptophyta</taxon>
        <taxon>Embryophyta</taxon>
        <taxon>Tracheophyta</taxon>
        <taxon>Spermatophyta</taxon>
        <taxon>Magnoliopsida</taxon>
        <taxon>eudicotyledons</taxon>
        <taxon>Gunneridae</taxon>
        <taxon>Pentapetalae</taxon>
        <taxon>asterids</taxon>
        <taxon>lamiids</taxon>
        <taxon>Solanales</taxon>
        <taxon>Convolvulaceae</taxon>
        <taxon>Cuscuteae</taxon>
        <taxon>Cuscuta</taxon>
        <taxon>Cuscuta subgen. Cuscuta</taxon>
    </lineage>
</organism>
<feature type="non-terminal residue" evidence="1">
    <location>
        <position position="164"/>
    </location>
</feature>
<name>A0AAV0E9X2_9ASTE</name>
<evidence type="ECO:0000313" key="1">
    <source>
        <dbReference type="EMBL" id="CAH9120517.1"/>
    </source>
</evidence>
<sequence>MDVPCYSYGEAKCAYCQNFSYEILANDPDGHCCKFLIFPLFFSNVILQLCILTDLLAYSVQGNKVQATAFQGDIEGIDQRLVLHSTYLISNAYVKRIANIRFCVDAEYPYVWSFTRRTLIRDVAAQEGEDFRQLAEVDITAFTDMYAAYIRHDRISKHLCFEYI</sequence>